<evidence type="ECO:0000313" key="6">
    <source>
        <dbReference type="Proteomes" id="UP000218807"/>
    </source>
</evidence>
<gene>
    <name evidence="5" type="ORF">CPT34_27785</name>
</gene>
<dbReference type="CDD" id="cd01189">
    <property type="entry name" value="INT_ICEBs1_C_like"/>
    <property type="match status" value="1"/>
</dbReference>
<reference evidence="5 6" key="1">
    <citation type="submission" date="2017-09" db="EMBL/GenBank/DDBJ databases">
        <title>Comparative genomics of rhizobia isolated from Phaseolus vulgaris in China.</title>
        <authorList>
            <person name="Tong W."/>
        </authorList>
    </citation>
    <scope>NUCLEOTIDE SEQUENCE [LARGE SCALE GENOMIC DNA]</scope>
    <source>
        <strain evidence="5 6">L101</strain>
    </source>
</reference>
<evidence type="ECO:0000313" key="5">
    <source>
        <dbReference type="EMBL" id="PCK77869.1"/>
    </source>
</evidence>
<keyword evidence="2" id="KW-0238">DNA-binding</keyword>
<dbReference type="RefSeq" id="WP_096764615.1">
    <property type="nucleotide sequence ID" value="NZ_NXDM01000035.1"/>
</dbReference>
<dbReference type="InterPro" id="IPR004107">
    <property type="entry name" value="Integrase_SAM-like_N"/>
</dbReference>
<dbReference type="InterPro" id="IPR050090">
    <property type="entry name" value="Tyrosine_recombinase_XerCD"/>
</dbReference>
<comment type="caution">
    <text evidence="5">The sequence shown here is derived from an EMBL/GenBank/DDBJ whole genome shotgun (WGS) entry which is preliminary data.</text>
</comment>
<dbReference type="PROSITE" id="PS51898">
    <property type="entry name" value="TYR_RECOMBINASE"/>
    <property type="match status" value="1"/>
</dbReference>
<dbReference type="SUPFAM" id="SSF56349">
    <property type="entry name" value="DNA breaking-rejoining enzymes"/>
    <property type="match status" value="1"/>
</dbReference>
<dbReference type="InterPro" id="IPR002104">
    <property type="entry name" value="Integrase_catalytic"/>
</dbReference>
<dbReference type="Pfam" id="PF00589">
    <property type="entry name" value="Phage_integrase"/>
    <property type="match status" value="1"/>
</dbReference>
<sequence>MKGHIRERSPGKWAIVLDVPDPETGKRRRKWHKFHGTKRQAETECARLVAELNGGSYIEPAKTTVREYMMRWLAHEKANVSPKTHQRYEELLLKNVAPVIGSVIMNKLTPARIDGCWTTLLESGRRTKIRREGASPKVEQKKGLSPRTVHHCRRVMLSAFEQAVKWDLLKKNPVALTKPPKVEKKPMEAFNALQTSVMLDELRKSRVFMAALLAALCGLRRGEIVALRWRDVDFANGTVAIRESAEQVGTLVRYKETKSGKSRSVALSSTVLDELKRHRLSQAEEQLKIGVRPDENSFIIAQVEGSPLKPVSLTHEWTRLLAKTSLPRIRFHDLRHSHATQLLAAGVHPKIASERLGHSTIGITLDLYSHVMPGMQANAAEQVDAAIKAAKKPAVE</sequence>
<dbReference type="EMBL" id="NXDM01000035">
    <property type="protein sequence ID" value="PCK77869.1"/>
    <property type="molecule type" value="Genomic_DNA"/>
</dbReference>
<evidence type="ECO:0000259" key="4">
    <source>
        <dbReference type="PROSITE" id="PS51898"/>
    </source>
</evidence>
<keyword evidence="3" id="KW-0233">DNA recombination</keyword>
<name>A0A2A5KLC8_9HYPH</name>
<dbReference type="Proteomes" id="UP000218807">
    <property type="component" value="Unassembled WGS sequence"/>
</dbReference>
<dbReference type="AlphaFoldDB" id="A0A2A5KLC8"/>
<dbReference type="Gene3D" id="1.10.443.10">
    <property type="entry name" value="Intergrase catalytic core"/>
    <property type="match status" value="1"/>
</dbReference>
<dbReference type="GO" id="GO:0015074">
    <property type="term" value="P:DNA integration"/>
    <property type="evidence" value="ECO:0007669"/>
    <property type="project" value="UniProtKB-KW"/>
</dbReference>
<dbReference type="InterPro" id="IPR010998">
    <property type="entry name" value="Integrase_recombinase_N"/>
</dbReference>
<feature type="domain" description="Tyr recombinase" evidence="4">
    <location>
        <begin position="185"/>
        <end position="381"/>
    </location>
</feature>
<evidence type="ECO:0000256" key="2">
    <source>
        <dbReference type="ARBA" id="ARBA00023125"/>
    </source>
</evidence>
<evidence type="ECO:0000256" key="3">
    <source>
        <dbReference type="ARBA" id="ARBA00023172"/>
    </source>
</evidence>
<organism evidence="5 6">
    <name type="scientific">Rhizobium sophoriradicis</name>
    <dbReference type="NCBI Taxonomy" id="1535245"/>
    <lineage>
        <taxon>Bacteria</taxon>
        <taxon>Pseudomonadati</taxon>
        <taxon>Pseudomonadota</taxon>
        <taxon>Alphaproteobacteria</taxon>
        <taxon>Hyphomicrobiales</taxon>
        <taxon>Rhizobiaceae</taxon>
        <taxon>Rhizobium/Agrobacterium group</taxon>
        <taxon>Rhizobium</taxon>
    </lineage>
</organism>
<accession>A0A2A5KLC8</accession>
<protein>
    <submittedName>
        <fullName evidence="5">Site-specific integrase</fullName>
    </submittedName>
</protein>
<dbReference type="PANTHER" id="PTHR30349">
    <property type="entry name" value="PHAGE INTEGRASE-RELATED"/>
    <property type="match status" value="1"/>
</dbReference>
<dbReference type="GO" id="GO:0003677">
    <property type="term" value="F:DNA binding"/>
    <property type="evidence" value="ECO:0007669"/>
    <property type="project" value="UniProtKB-KW"/>
</dbReference>
<dbReference type="Pfam" id="PF14659">
    <property type="entry name" value="Phage_int_SAM_3"/>
    <property type="match status" value="1"/>
</dbReference>
<dbReference type="GO" id="GO:0006310">
    <property type="term" value="P:DNA recombination"/>
    <property type="evidence" value="ECO:0007669"/>
    <property type="project" value="UniProtKB-KW"/>
</dbReference>
<dbReference type="PANTHER" id="PTHR30349:SF91">
    <property type="entry name" value="INTA PROTEIN"/>
    <property type="match status" value="1"/>
</dbReference>
<dbReference type="Gene3D" id="1.10.150.130">
    <property type="match status" value="1"/>
</dbReference>
<proteinExistence type="predicted"/>
<keyword evidence="6" id="KW-1185">Reference proteome</keyword>
<keyword evidence="1" id="KW-0229">DNA integration</keyword>
<dbReference type="InterPro" id="IPR013762">
    <property type="entry name" value="Integrase-like_cat_sf"/>
</dbReference>
<dbReference type="InterPro" id="IPR011010">
    <property type="entry name" value="DNA_brk_join_enz"/>
</dbReference>
<evidence type="ECO:0000256" key="1">
    <source>
        <dbReference type="ARBA" id="ARBA00022908"/>
    </source>
</evidence>